<dbReference type="Proteomes" id="UP001497453">
    <property type="component" value="Chromosome 8"/>
</dbReference>
<dbReference type="EMBL" id="OZ037951">
    <property type="protein sequence ID" value="CAL1714152.1"/>
    <property type="molecule type" value="Genomic_DNA"/>
</dbReference>
<reference evidence="3" key="1">
    <citation type="submission" date="2024-04" db="EMBL/GenBank/DDBJ databases">
        <authorList>
            <person name="Shaw F."/>
            <person name="Minotto A."/>
        </authorList>
    </citation>
    <scope>NUCLEOTIDE SEQUENCE [LARGE SCALE GENOMIC DNA]</scope>
</reference>
<protein>
    <submittedName>
        <fullName evidence="2">Uncharacterized protein</fullName>
    </submittedName>
</protein>
<feature type="chain" id="PRO_5045667603" evidence="1">
    <location>
        <begin position="21"/>
        <end position="152"/>
    </location>
</feature>
<organism evidence="2 3">
    <name type="scientific">Somion occarium</name>
    <dbReference type="NCBI Taxonomy" id="3059160"/>
    <lineage>
        <taxon>Eukaryota</taxon>
        <taxon>Fungi</taxon>
        <taxon>Dikarya</taxon>
        <taxon>Basidiomycota</taxon>
        <taxon>Agaricomycotina</taxon>
        <taxon>Agaricomycetes</taxon>
        <taxon>Polyporales</taxon>
        <taxon>Cerrenaceae</taxon>
        <taxon>Somion</taxon>
    </lineage>
</organism>
<name>A0ABP1E2J2_9APHY</name>
<evidence type="ECO:0000313" key="3">
    <source>
        <dbReference type="Proteomes" id="UP001497453"/>
    </source>
</evidence>
<gene>
    <name evidence="2" type="ORF">GFSPODELE1_LOCUS9637</name>
</gene>
<proteinExistence type="predicted"/>
<evidence type="ECO:0000313" key="2">
    <source>
        <dbReference type="EMBL" id="CAL1714152.1"/>
    </source>
</evidence>
<sequence length="152" mass="15616">MFSRLVLLFFLALSAVLIDAAPVQADKRQIGNLQCNVDRVKIVSDIAGAKSTVNTLATQLASDPAGSDSISQVSDGIANAQDGISQIAKSLFTGQQAPADARQQVEDGLTTATTALANITSTDPDVTSNLTKAQGQLQKAATAGEGVLANCK</sequence>
<evidence type="ECO:0000256" key="1">
    <source>
        <dbReference type="SAM" id="SignalP"/>
    </source>
</evidence>
<accession>A0ABP1E2J2</accession>
<feature type="signal peptide" evidence="1">
    <location>
        <begin position="1"/>
        <end position="20"/>
    </location>
</feature>
<keyword evidence="1" id="KW-0732">Signal</keyword>
<keyword evidence="3" id="KW-1185">Reference proteome</keyword>